<gene>
    <name evidence="3" type="ORF">Q8G51_14340</name>
</gene>
<dbReference type="PANTHER" id="PTHR35149">
    <property type="entry name" value="SLL5132 PROTEIN"/>
    <property type="match status" value="1"/>
</dbReference>
<comment type="caution">
    <text evidence="3">The sequence shown here is derived from an EMBL/GenBank/DDBJ whole genome shotgun (WGS) entry which is preliminary data.</text>
</comment>
<evidence type="ECO:0000313" key="4">
    <source>
        <dbReference type="Proteomes" id="UP001242129"/>
    </source>
</evidence>
<dbReference type="Pfam" id="PF25202">
    <property type="entry name" value="DUF7834"/>
    <property type="match status" value="1"/>
</dbReference>
<feature type="domain" description="GmrSD restriction endonucleases N-terminal" evidence="1">
    <location>
        <begin position="32"/>
        <end position="184"/>
    </location>
</feature>
<evidence type="ECO:0000313" key="3">
    <source>
        <dbReference type="EMBL" id="MDP1448929.1"/>
    </source>
</evidence>
<evidence type="ECO:0000259" key="2">
    <source>
        <dbReference type="Pfam" id="PF25202"/>
    </source>
</evidence>
<reference evidence="3" key="1">
    <citation type="submission" date="2023-07" db="EMBL/GenBank/DDBJ databases">
        <title>Dynamics of blaOXA-23 gene transmission in Acinetobacter spp. from contaminated veterinary surfaces.</title>
        <authorList>
            <person name="Moreira Da Silva J."/>
            <person name="Menezes J."/>
            <person name="Fernandes L."/>
            <person name="Marques C."/>
            <person name="Amaral A."/>
            <person name="Timofte D."/>
            <person name="Pomba C."/>
        </authorList>
    </citation>
    <scope>NUCLEOTIDE SEQUENCE</scope>
    <source>
        <strain evidence="3">CMVB11Z4A1</strain>
    </source>
</reference>
<proteinExistence type="predicted"/>
<organism evidence="3 4">
    <name type="scientific">Acinetobacter lwoffii</name>
    <dbReference type="NCBI Taxonomy" id="28090"/>
    <lineage>
        <taxon>Bacteria</taxon>
        <taxon>Pseudomonadati</taxon>
        <taxon>Pseudomonadota</taxon>
        <taxon>Gammaproteobacteria</taxon>
        <taxon>Moraxellales</taxon>
        <taxon>Moraxellaceae</taxon>
        <taxon>Acinetobacter</taxon>
    </lineage>
</organism>
<dbReference type="Pfam" id="PF03235">
    <property type="entry name" value="GmrSD_N"/>
    <property type="match status" value="1"/>
</dbReference>
<dbReference type="EMBL" id="JAUUUS010000315">
    <property type="protein sequence ID" value="MDP1448929.1"/>
    <property type="molecule type" value="Genomic_DNA"/>
</dbReference>
<dbReference type="Proteomes" id="UP001242129">
    <property type="component" value="Unassembled WGS sequence"/>
</dbReference>
<dbReference type="AlphaFoldDB" id="A0AAW8AW63"/>
<feature type="domain" description="DUF7834" evidence="2">
    <location>
        <begin position="192"/>
        <end position="412"/>
    </location>
</feature>
<dbReference type="InterPro" id="IPR004919">
    <property type="entry name" value="GmrSD_N"/>
</dbReference>
<dbReference type="PANTHER" id="PTHR35149:SF2">
    <property type="entry name" value="DUF262 DOMAIN-CONTAINING PROTEIN"/>
    <property type="match status" value="1"/>
</dbReference>
<protein>
    <submittedName>
        <fullName evidence="3">DUF262 domain-containing protein</fullName>
    </submittedName>
</protein>
<accession>A0AAW8AW63</accession>
<dbReference type="RefSeq" id="WP_305158337.1">
    <property type="nucleotide sequence ID" value="NZ_JAUUUQ010000339.1"/>
</dbReference>
<sequence>MSEKQGLIKVAVCNVAQLLSGKCIKTENQRYIQGQLSIPEYQRPYVWREKQIDKLIEDLKDHQEKFTDSPYYLGSVILHAQDECLNIIDGQQRLTTLALLGYLNSELDDVSLTYQASLSIQHIKQNLQYLEKVRSKWEDYINFENIVVSLVVTESEDDAYKFFETQNTGGVRLTGPDIIKAHHLRAIPEPYRNHYAKEWEDLGELQGIVMTLLRGRYWNSLKGRAVPFYQEKQKIRDEVVEEFANRTLKHQDDVAYGLMRVTYTPMTKQAKQDLQNSYQLRQPLNEGINSISYMEYFQNLYRKYYKDLKVRYLPEYSKFIEWLKELEGCRFLEELFVTGLMLYISQFGEYKLDVFAKKFFRVAYSKRVSNKKAVRADSIPEFLREHKVLDHIAYGFTAEQVFESLDCFDLKVDEDGLNENTVKRHFVEETNKYFELGIRSAQYAERFADQLSQKIRKLGE</sequence>
<evidence type="ECO:0000259" key="1">
    <source>
        <dbReference type="Pfam" id="PF03235"/>
    </source>
</evidence>
<name>A0AAW8AW63_ACILW</name>
<dbReference type="InterPro" id="IPR057156">
    <property type="entry name" value="DUF7834"/>
</dbReference>